<organism evidence="1 2">
    <name type="scientific">Choristoneura fumiferana</name>
    <name type="common">Spruce budworm moth</name>
    <name type="synonym">Archips fumiferana</name>
    <dbReference type="NCBI Taxonomy" id="7141"/>
    <lineage>
        <taxon>Eukaryota</taxon>
        <taxon>Metazoa</taxon>
        <taxon>Ecdysozoa</taxon>
        <taxon>Arthropoda</taxon>
        <taxon>Hexapoda</taxon>
        <taxon>Insecta</taxon>
        <taxon>Pterygota</taxon>
        <taxon>Neoptera</taxon>
        <taxon>Endopterygota</taxon>
        <taxon>Lepidoptera</taxon>
        <taxon>Glossata</taxon>
        <taxon>Ditrysia</taxon>
        <taxon>Tortricoidea</taxon>
        <taxon>Tortricidae</taxon>
        <taxon>Tortricinae</taxon>
        <taxon>Choristoneura</taxon>
    </lineage>
</organism>
<evidence type="ECO:0000313" key="2">
    <source>
        <dbReference type="Proteomes" id="UP001064048"/>
    </source>
</evidence>
<proteinExistence type="predicted"/>
<protein>
    <submittedName>
        <fullName evidence="1">Uncharacterized protein</fullName>
    </submittedName>
</protein>
<evidence type="ECO:0000313" key="1">
    <source>
        <dbReference type="EMBL" id="KAI8421700.1"/>
    </source>
</evidence>
<keyword evidence="2" id="KW-1185">Reference proteome</keyword>
<gene>
    <name evidence="1" type="ORF">MSG28_009686</name>
</gene>
<comment type="caution">
    <text evidence="1">The sequence shown here is derived from an EMBL/GenBank/DDBJ whole genome shotgun (WGS) entry which is preliminary data.</text>
</comment>
<dbReference type="EMBL" id="CM046116">
    <property type="protein sequence ID" value="KAI8421700.1"/>
    <property type="molecule type" value="Genomic_DNA"/>
</dbReference>
<name>A0ACC0JC45_CHOFU</name>
<reference evidence="1 2" key="1">
    <citation type="journal article" date="2022" name="Genome Biol. Evol.">
        <title>The Spruce Budworm Genome: Reconstructing the Evolutionary History of Antifreeze Proteins.</title>
        <authorList>
            <person name="Beliveau C."/>
            <person name="Gagne P."/>
            <person name="Picq S."/>
            <person name="Vernygora O."/>
            <person name="Keeling C.I."/>
            <person name="Pinkney K."/>
            <person name="Doucet D."/>
            <person name="Wen F."/>
            <person name="Johnston J.S."/>
            <person name="Maaroufi H."/>
            <person name="Boyle B."/>
            <person name="Laroche J."/>
            <person name="Dewar K."/>
            <person name="Juretic N."/>
            <person name="Blackburn G."/>
            <person name="Nisole A."/>
            <person name="Brunet B."/>
            <person name="Brandao M."/>
            <person name="Lumley L."/>
            <person name="Duan J."/>
            <person name="Quan G."/>
            <person name="Lucarotti C.J."/>
            <person name="Roe A.D."/>
            <person name="Sperling F.A.H."/>
            <person name="Levesque R.C."/>
            <person name="Cusson M."/>
        </authorList>
    </citation>
    <scope>NUCLEOTIDE SEQUENCE [LARGE SCALE GENOMIC DNA]</scope>
    <source>
        <strain evidence="1">Glfc:IPQL:Cfum</strain>
    </source>
</reference>
<sequence length="101" mass="11880">MYVQRCRPRTQCPADHIAELTARLTATTGGRSRRRRTIITRRLTTITHRHPRITIILRPHHSITTHLRPIITIIPHPHHIILITPRPTGDRLQEQMKIFKL</sequence>
<accession>A0ACC0JC45</accession>
<dbReference type="Proteomes" id="UP001064048">
    <property type="component" value="Chromosome 16"/>
</dbReference>